<gene>
    <name evidence="2" type="ORF">EDC30_104268</name>
</gene>
<feature type="domain" description="DUF7673" evidence="1">
    <location>
        <begin position="52"/>
        <end position="135"/>
    </location>
</feature>
<dbReference type="Proteomes" id="UP000295382">
    <property type="component" value="Unassembled WGS sequence"/>
</dbReference>
<dbReference type="InterPro" id="IPR056090">
    <property type="entry name" value="DUF7673"/>
</dbReference>
<sequence>MENQPTRHHSLPTAIQAPRVDPDRVHEMFAEMRRKEAERQAALPQIRAEGVEALKRLLKVAQGHSGQCRYIASFLLGLYNGNRFKFDLTDFRCLDYELFQDCLTVLRMDFQPQREVHCYFEDGGRIWEQLAKDWNIRDYTKRAKA</sequence>
<name>A0A4R3HXC4_PAULE</name>
<dbReference type="Pfam" id="PF24720">
    <property type="entry name" value="DUF7673"/>
    <property type="match status" value="1"/>
</dbReference>
<evidence type="ECO:0000313" key="2">
    <source>
        <dbReference type="EMBL" id="TCS37464.1"/>
    </source>
</evidence>
<dbReference type="AlphaFoldDB" id="A0A4R3HXC4"/>
<dbReference type="RefSeq" id="WP_207907242.1">
    <property type="nucleotide sequence ID" value="NZ_SLZQ01000004.1"/>
</dbReference>
<evidence type="ECO:0000259" key="1">
    <source>
        <dbReference type="Pfam" id="PF24720"/>
    </source>
</evidence>
<organism evidence="2 3">
    <name type="scientific">Paucimonas lemoignei</name>
    <name type="common">Pseudomonas lemoignei</name>
    <dbReference type="NCBI Taxonomy" id="29443"/>
    <lineage>
        <taxon>Bacteria</taxon>
        <taxon>Pseudomonadati</taxon>
        <taxon>Pseudomonadota</taxon>
        <taxon>Betaproteobacteria</taxon>
        <taxon>Burkholderiales</taxon>
        <taxon>Burkholderiaceae</taxon>
        <taxon>Paucimonas</taxon>
    </lineage>
</organism>
<evidence type="ECO:0000313" key="3">
    <source>
        <dbReference type="Proteomes" id="UP000295382"/>
    </source>
</evidence>
<keyword evidence="3" id="KW-1185">Reference proteome</keyword>
<protein>
    <recommendedName>
        <fullName evidence="1">DUF7673 domain-containing protein</fullName>
    </recommendedName>
</protein>
<proteinExistence type="predicted"/>
<comment type="caution">
    <text evidence="2">The sequence shown here is derived from an EMBL/GenBank/DDBJ whole genome shotgun (WGS) entry which is preliminary data.</text>
</comment>
<accession>A0A4R3HXC4</accession>
<reference evidence="2 3" key="1">
    <citation type="submission" date="2019-03" db="EMBL/GenBank/DDBJ databases">
        <title>Genomic Encyclopedia of Type Strains, Phase IV (KMG-IV): sequencing the most valuable type-strain genomes for metagenomic binning, comparative biology and taxonomic classification.</title>
        <authorList>
            <person name="Goeker M."/>
        </authorList>
    </citation>
    <scope>NUCLEOTIDE SEQUENCE [LARGE SCALE GENOMIC DNA]</scope>
    <source>
        <strain evidence="2 3">DSM 7445</strain>
    </source>
</reference>
<dbReference type="EMBL" id="SLZQ01000004">
    <property type="protein sequence ID" value="TCS37464.1"/>
    <property type="molecule type" value="Genomic_DNA"/>
</dbReference>